<evidence type="ECO:0000313" key="1">
    <source>
        <dbReference type="EMBL" id="EON88794.1"/>
    </source>
</evidence>
<keyword evidence="2" id="KW-1185">Reference proteome</keyword>
<dbReference type="AlphaFoldDB" id="R8AR46"/>
<comment type="caution">
    <text evidence="1">The sequence shown here is derived from an EMBL/GenBank/DDBJ whole genome shotgun (WGS) entry which is preliminary data.</text>
</comment>
<proteinExistence type="predicted"/>
<dbReference type="Proteomes" id="UP000014012">
    <property type="component" value="Unassembled WGS sequence"/>
</dbReference>
<organism evidence="1 2">
    <name type="scientific">Plesiomonas shigelloides 302-73</name>
    <dbReference type="NCBI Taxonomy" id="1315976"/>
    <lineage>
        <taxon>Bacteria</taxon>
        <taxon>Pseudomonadati</taxon>
        <taxon>Pseudomonadota</taxon>
        <taxon>Gammaproteobacteria</taxon>
        <taxon>Enterobacterales</taxon>
        <taxon>Enterobacteriaceae</taxon>
        <taxon>Plesiomonas</taxon>
    </lineage>
</organism>
<accession>R8AR46</accession>
<feature type="non-terminal residue" evidence="1">
    <location>
        <position position="1"/>
    </location>
</feature>
<gene>
    <name evidence="1" type="ORF">PLESHI_08754</name>
</gene>
<evidence type="ECO:0000313" key="2">
    <source>
        <dbReference type="Proteomes" id="UP000014012"/>
    </source>
</evidence>
<feature type="non-terminal residue" evidence="1">
    <location>
        <position position="106"/>
    </location>
</feature>
<name>R8AR46_PLESH</name>
<protein>
    <submittedName>
        <fullName evidence="1">von Willebrand factor type A</fullName>
    </submittedName>
</protein>
<dbReference type="RefSeq" id="WP_010863373.1">
    <property type="nucleotide sequence ID" value="NZ_AQQO01000051.1"/>
</dbReference>
<reference evidence="1 2" key="1">
    <citation type="journal article" date="2013" name="Genome Announc.">
        <title>Genome Sequence of Plesiomonas shigelloides Strain 302-73 (Serotype O1).</title>
        <authorList>
            <person name="Pique N."/>
            <person name="Aquilini E."/>
            <person name="Alioto T."/>
            <person name="Minana-Galbis D."/>
            <person name="Tomas J.M."/>
        </authorList>
    </citation>
    <scope>NUCLEOTIDE SEQUENCE [LARGE SCALE GENOMIC DNA]</scope>
    <source>
        <strain evidence="1 2">302-73</strain>
    </source>
</reference>
<dbReference type="EMBL" id="AQQO01000051">
    <property type="protein sequence ID" value="EON88794.1"/>
    <property type="molecule type" value="Genomic_DNA"/>
</dbReference>
<sequence length="106" mass="10726">DENRPTVGNTTISYAENQTANAVLGNIGAADDKGVTGIVFKATGTNVSADGYYQINANGDVVLTAAGAAAGVNDFEQGPNSGNYVVVVSDAAGNQLETTITLKETD</sequence>